<name>E6ZNZ9_SPORE</name>
<feature type="chain" id="PRO_5003214804" description="FAD-binding PCMH-type domain-containing protein" evidence="5">
    <location>
        <begin position="24"/>
        <end position="508"/>
    </location>
</feature>
<dbReference type="Proteomes" id="UP000008867">
    <property type="component" value="Chromosome 13"/>
</dbReference>
<gene>
    <name evidence="7" type="ORF">sr15417</name>
</gene>
<feature type="domain" description="FAD-binding PCMH-type" evidence="6">
    <location>
        <begin position="80"/>
        <end position="248"/>
    </location>
</feature>
<dbReference type="InterPro" id="IPR016169">
    <property type="entry name" value="FAD-bd_PCMH_sub2"/>
</dbReference>
<evidence type="ECO:0000256" key="1">
    <source>
        <dbReference type="ARBA" id="ARBA00005466"/>
    </source>
</evidence>
<evidence type="ECO:0000256" key="2">
    <source>
        <dbReference type="ARBA" id="ARBA00022630"/>
    </source>
</evidence>
<dbReference type="InterPro" id="IPR036318">
    <property type="entry name" value="FAD-bd_PCMH-like_sf"/>
</dbReference>
<dbReference type="PANTHER" id="PTHR42973">
    <property type="entry name" value="BINDING OXIDOREDUCTASE, PUTATIVE (AFU_ORTHOLOGUE AFUA_1G17690)-RELATED"/>
    <property type="match status" value="1"/>
</dbReference>
<dbReference type="EMBL" id="FQ311434">
    <property type="protein sequence ID" value="CBQ68956.1"/>
    <property type="molecule type" value="Genomic_DNA"/>
</dbReference>
<sequence length="508" mass="54147">MRFSTLAAFSAAAFAVVATPVLCESGVDAATCASASAAASAASACAELTAVLPTGTVLTPSANSSAYVAAQSSSFNVLNSALRPTCIVRPRSTLHVSVAMARIFAHGAHYAVRAGGHTGMRGWDGVAAGVLLDLSLLTAFRYDAAARVVHVGPGLRWEQIYALAAPHGVAPLGGRVGHVGTGLLLGGGLSLLSPQHGYACDGVVGVEVVLVDGRVREVDATDALLRAIKGGGGRFGIVTRYTLRAFHTGTRAEKRWYAGTVTTLDRAGMDAMVQLTEEFVRADDDPRATMLANVGTLKQNGTTLWVGTTFLFYHGTRREFERVFAGFLAIDGAAVDARPMSYHEATQLTPLGWSAGQAYKWLGGSLYPSHPSTYLSLWRNIQAFLTQHHASLNTAFLSITPVRTHQIEQGYRAGGNALSPPPGRSFMHWQLSNILDPGAIAFPHALEQARLRLIRDNPSSKGLPLLLNEVDASQSVFETYGWVEEMKKVYASVDPTRFSVLHQQGPMF</sequence>
<dbReference type="PANTHER" id="PTHR42973:SF13">
    <property type="entry name" value="FAD-BINDING PCMH-TYPE DOMAIN-CONTAINING PROTEIN"/>
    <property type="match status" value="1"/>
</dbReference>
<feature type="signal peptide" evidence="5">
    <location>
        <begin position="1"/>
        <end position="23"/>
    </location>
</feature>
<dbReference type="Gene3D" id="3.40.462.20">
    <property type="match status" value="1"/>
</dbReference>
<dbReference type="AlphaFoldDB" id="E6ZNZ9"/>
<dbReference type="InterPro" id="IPR016166">
    <property type="entry name" value="FAD-bd_PCMH"/>
</dbReference>
<keyword evidence="3" id="KW-0274">FAD</keyword>
<dbReference type="VEuPathDB" id="FungiDB:sr15417"/>
<dbReference type="InterPro" id="IPR016167">
    <property type="entry name" value="FAD-bd_PCMH_sub1"/>
</dbReference>
<keyword evidence="4" id="KW-0560">Oxidoreductase</keyword>
<dbReference type="OrthoDB" id="2151789at2759"/>
<evidence type="ECO:0000256" key="4">
    <source>
        <dbReference type="ARBA" id="ARBA00023002"/>
    </source>
</evidence>
<dbReference type="InterPro" id="IPR050416">
    <property type="entry name" value="FAD-linked_Oxidoreductase"/>
</dbReference>
<reference evidence="7 8" key="1">
    <citation type="journal article" date="2010" name="Science">
        <title>Pathogenicity determinants in smut fungi revealed by genome comparison.</title>
        <authorList>
            <person name="Schirawski J."/>
            <person name="Mannhaupt G."/>
            <person name="Muench K."/>
            <person name="Brefort T."/>
            <person name="Schipper K."/>
            <person name="Doehlemann G."/>
            <person name="Di Stasio M."/>
            <person name="Roessel N."/>
            <person name="Mendoza-Mendoza A."/>
            <person name="Pester D."/>
            <person name="Mueller O."/>
            <person name="Winterberg B."/>
            <person name="Meyer E."/>
            <person name="Ghareeb H."/>
            <person name="Wollenberg T."/>
            <person name="Muensterkoetter M."/>
            <person name="Wong P."/>
            <person name="Walter M."/>
            <person name="Stukenbrock E."/>
            <person name="Gueldener U."/>
            <person name="Kahmann R."/>
        </authorList>
    </citation>
    <scope>NUCLEOTIDE SEQUENCE [LARGE SCALE GENOMIC DNA]</scope>
    <source>
        <strain evidence="8">SRZ2</strain>
    </source>
</reference>
<dbReference type="HOGENOM" id="CLU_018354_1_0_1"/>
<evidence type="ECO:0000313" key="7">
    <source>
        <dbReference type="EMBL" id="CBQ68956.1"/>
    </source>
</evidence>
<dbReference type="Gene3D" id="3.30.465.10">
    <property type="match status" value="1"/>
</dbReference>
<dbReference type="Gene3D" id="3.30.43.10">
    <property type="entry name" value="Uridine Diphospho-n-acetylenolpyruvylglucosamine Reductase, domain 2"/>
    <property type="match status" value="1"/>
</dbReference>
<evidence type="ECO:0000256" key="3">
    <source>
        <dbReference type="ARBA" id="ARBA00022827"/>
    </source>
</evidence>
<evidence type="ECO:0000259" key="6">
    <source>
        <dbReference type="PROSITE" id="PS51387"/>
    </source>
</evidence>
<dbReference type="Pfam" id="PF01565">
    <property type="entry name" value="FAD_binding_4"/>
    <property type="match status" value="1"/>
</dbReference>
<dbReference type="eggNOG" id="ENOG502S1SB">
    <property type="taxonomic scope" value="Eukaryota"/>
</dbReference>
<evidence type="ECO:0000256" key="5">
    <source>
        <dbReference type="SAM" id="SignalP"/>
    </source>
</evidence>
<dbReference type="GO" id="GO:0071949">
    <property type="term" value="F:FAD binding"/>
    <property type="evidence" value="ECO:0007669"/>
    <property type="project" value="InterPro"/>
</dbReference>
<dbReference type="PROSITE" id="PS51387">
    <property type="entry name" value="FAD_PCMH"/>
    <property type="match status" value="1"/>
</dbReference>
<keyword evidence="5" id="KW-0732">Signal</keyword>
<comment type="similarity">
    <text evidence="1">Belongs to the oxygen-dependent FAD-linked oxidoreductase family.</text>
</comment>
<dbReference type="SUPFAM" id="SSF56176">
    <property type="entry name" value="FAD-binding/transporter-associated domain-like"/>
    <property type="match status" value="1"/>
</dbReference>
<proteinExistence type="inferred from homology"/>
<dbReference type="InterPro" id="IPR006094">
    <property type="entry name" value="Oxid_FAD_bind_N"/>
</dbReference>
<evidence type="ECO:0000313" key="8">
    <source>
        <dbReference type="Proteomes" id="UP000008867"/>
    </source>
</evidence>
<organism evidence="7 8">
    <name type="scientific">Sporisorium reilianum (strain SRZ2)</name>
    <name type="common">Maize head smut fungus</name>
    <dbReference type="NCBI Taxonomy" id="999809"/>
    <lineage>
        <taxon>Eukaryota</taxon>
        <taxon>Fungi</taxon>
        <taxon>Dikarya</taxon>
        <taxon>Basidiomycota</taxon>
        <taxon>Ustilaginomycotina</taxon>
        <taxon>Ustilaginomycetes</taxon>
        <taxon>Ustilaginales</taxon>
        <taxon>Ustilaginaceae</taxon>
        <taxon>Sporisorium</taxon>
    </lineage>
</organism>
<dbReference type="GO" id="GO:0016491">
    <property type="term" value="F:oxidoreductase activity"/>
    <property type="evidence" value="ECO:0007669"/>
    <property type="project" value="UniProtKB-KW"/>
</dbReference>
<accession>E6ZNZ9</accession>
<keyword evidence="2" id="KW-0285">Flavoprotein</keyword>
<protein>
    <recommendedName>
        <fullName evidence="6">FAD-binding PCMH-type domain-containing protein</fullName>
    </recommendedName>
</protein>
<keyword evidence="8" id="KW-1185">Reference proteome</keyword>